<dbReference type="SMART" id="SM00028">
    <property type="entry name" value="TPR"/>
    <property type="match status" value="3"/>
</dbReference>
<dbReference type="InterPro" id="IPR019734">
    <property type="entry name" value="TPR_rpt"/>
</dbReference>
<gene>
    <name evidence="5" type="ORF">PMACD_LOCUS6095</name>
</gene>
<feature type="repeat" description="TPR" evidence="3">
    <location>
        <begin position="234"/>
        <end position="267"/>
    </location>
</feature>
<dbReference type="SUPFAM" id="SSF48452">
    <property type="entry name" value="TPR-like"/>
    <property type="match status" value="1"/>
</dbReference>
<evidence type="ECO:0000313" key="6">
    <source>
        <dbReference type="Proteomes" id="UP000663880"/>
    </source>
</evidence>
<dbReference type="Proteomes" id="UP000663880">
    <property type="component" value="Unassembled WGS sequence"/>
</dbReference>
<protein>
    <recommendedName>
        <fullName evidence="4">Tetratricopeptide repeat protein 5 OB fold domain-containing protein</fullName>
    </recommendedName>
</protein>
<evidence type="ECO:0000259" key="4">
    <source>
        <dbReference type="Pfam" id="PF16669"/>
    </source>
</evidence>
<feature type="repeat" description="TPR" evidence="3">
    <location>
        <begin position="113"/>
        <end position="146"/>
    </location>
</feature>
<evidence type="ECO:0000256" key="3">
    <source>
        <dbReference type="PROSITE-ProRule" id="PRU00339"/>
    </source>
</evidence>
<dbReference type="InterPro" id="IPR031101">
    <property type="entry name" value="Ctr9"/>
</dbReference>
<dbReference type="Gene3D" id="1.25.40.10">
    <property type="entry name" value="Tetratricopeptide repeat domain"/>
    <property type="match status" value="1"/>
</dbReference>
<dbReference type="InterPro" id="IPR032076">
    <property type="entry name" value="TTC5_OB"/>
</dbReference>
<keyword evidence="1" id="KW-0677">Repeat</keyword>
<dbReference type="PANTHER" id="PTHR14027:SF2">
    <property type="entry name" value="RNA POLYMERASE-ASSOCIATED PROTEIN CTR9 HOMOLOG"/>
    <property type="match status" value="1"/>
</dbReference>
<dbReference type="GO" id="GO:0000993">
    <property type="term" value="F:RNA polymerase II complex binding"/>
    <property type="evidence" value="ECO:0007669"/>
    <property type="project" value="TreeGrafter"/>
</dbReference>
<proteinExistence type="predicted"/>
<sequence length="451" mass="51570">MANGGEEHSVSVDKANKFIENLSKELQELYSYRDMFFENHPIEMAKNKHKYVEEKKDKLIEKFESVDVDTEIPFSLRAQFQYLKGRCYNVSIKYDARATQSLSKAVKLNPHMVEAWNELGECYWKNMNIKEARACFEGALKHERNRISLRCLSIILRQEAGAKKDGEATQMILKSVEYAKEAVSQDTADGQSWIILGNSYLCQYFTVSQDPAILKQCMSAYKQAFTDLIARGQPDLYYNKAIALKYEEKYSEALDTFNRACDLDPLWMPPTRERAKLRQFLASAVDLLRTRGKIKCKRLANMLQSVDKKMLGDYLPDQFVTLGARRDVNLELVRINALQEGPNENKVILGRVVGSIHSENAVPFAFAIIDDSMKCVLVTAYNWAAGRGTLIGDWVAIPEPHLKSHNVVTPEMKYVFQSIRVNNPMNLFVNGRRVERSQIAGTRVSSTYEMH</sequence>
<evidence type="ECO:0000256" key="2">
    <source>
        <dbReference type="ARBA" id="ARBA00022803"/>
    </source>
</evidence>
<evidence type="ECO:0000313" key="5">
    <source>
        <dbReference type="EMBL" id="CAF4840257.1"/>
    </source>
</evidence>
<dbReference type="AlphaFoldDB" id="A0A821RA62"/>
<dbReference type="PROSITE" id="PS50005">
    <property type="entry name" value="TPR"/>
    <property type="match status" value="2"/>
</dbReference>
<organism evidence="5 6">
    <name type="scientific">Pieris macdunnoughi</name>
    <dbReference type="NCBI Taxonomy" id="345717"/>
    <lineage>
        <taxon>Eukaryota</taxon>
        <taxon>Metazoa</taxon>
        <taxon>Ecdysozoa</taxon>
        <taxon>Arthropoda</taxon>
        <taxon>Hexapoda</taxon>
        <taxon>Insecta</taxon>
        <taxon>Pterygota</taxon>
        <taxon>Neoptera</taxon>
        <taxon>Endopterygota</taxon>
        <taxon>Lepidoptera</taxon>
        <taxon>Glossata</taxon>
        <taxon>Ditrysia</taxon>
        <taxon>Papilionoidea</taxon>
        <taxon>Pieridae</taxon>
        <taxon>Pierinae</taxon>
        <taxon>Pieris</taxon>
    </lineage>
</organism>
<dbReference type="GO" id="GO:0006368">
    <property type="term" value="P:transcription elongation by RNA polymerase II"/>
    <property type="evidence" value="ECO:0007669"/>
    <property type="project" value="TreeGrafter"/>
</dbReference>
<dbReference type="EMBL" id="CAJOBZ010000013">
    <property type="protein sequence ID" value="CAF4840257.1"/>
    <property type="molecule type" value="Genomic_DNA"/>
</dbReference>
<keyword evidence="6" id="KW-1185">Reference proteome</keyword>
<comment type="caution">
    <text evidence="5">The sequence shown here is derived from an EMBL/GenBank/DDBJ whole genome shotgun (WGS) entry which is preliminary data.</text>
</comment>
<dbReference type="Pfam" id="PF16669">
    <property type="entry name" value="TTC5_OB"/>
    <property type="match status" value="1"/>
</dbReference>
<name>A0A821RA62_9NEOP</name>
<keyword evidence="2 3" id="KW-0802">TPR repeat</keyword>
<dbReference type="PANTHER" id="PTHR14027">
    <property type="entry name" value="RNA POLYMERASE-ASSOCIATED PROTEIN CTR9"/>
    <property type="match status" value="1"/>
</dbReference>
<reference evidence="5" key="1">
    <citation type="submission" date="2021-02" db="EMBL/GenBank/DDBJ databases">
        <authorList>
            <person name="Steward A R."/>
        </authorList>
    </citation>
    <scope>NUCLEOTIDE SEQUENCE</scope>
</reference>
<dbReference type="OrthoDB" id="423589at2759"/>
<evidence type="ECO:0000256" key="1">
    <source>
        <dbReference type="ARBA" id="ARBA00022737"/>
    </source>
</evidence>
<accession>A0A821RA62</accession>
<dbReference type="GO" id="GO:0016593">
    <property type="term" value="C:Cdc73/Paf1 complex"/>
    <property type="evidence" value="ECO:0007669"/>
    <property type="project" value="TreeGrafter"/>
</dbReference>
<dbReference type="Pfam" id="PF13181">
    <property type="entry name" value="TPR_8"/>
    <property type="match status" value="1"/>
</dbReference>
<dbReference type="Pfam" id="PF14559">
    <property type="entry name" value="TPR_19"/>
    <property type="match status" value="1"/>
</dbReference>
<dbReference type="GO" id="GO:0006355">
    <property type="term" value="P:regulation of DNA-templated transcription"/>
    <property type="evidence" value="ECO:0007669"/>
    <property type="project" value="InterPro"/>
</dbReference>
<dbReference type="InterPro" id="IPR038645">
    <property type="entry name" value="TTC5_OB_sf"/>
</dbReference>
<feature type="domain" description="Tetratricopeptide repeat protein 5 OB fold" evidence="4">
    <location>
        <begin position="330"/>
        <end position="440"/>
    </location>
</feature>
<dbReference type="Gene3D" id="2.40.50.550">
    <property type="match status" value="1"/>
</dbReference>
<dbReference type="InterPro" id="IPR011990">
    <property type="entry name" value="TPR-like_helical_dom_sf"/>
</dbReference>